<dbReference type="AlphaFoldDB" id="A0A9X2Q6Q2"/>
<reference evidence="3" key="1">
    <citation type="submission" date="2022-08" db="EMBL/GenBank/DDBJ databases">
        <title>Genomic Encyclopedia of Type Strains, Phase V (KMG-V): Genome sequencing to study the core and pangenomes of soil and plant-associated prokaryotes.</title>
        <authorList>
            <person name="Whitman W."/>
        </authorList>
    </citation>
    <scope>NUCLEOTIDE SEQUENCE</scope>
    <source>
        <strain evidence="3">SP3049</strain>
    </source>
</reference>
<evidence type="ECO:0000313" key="3">
    <source>
        <dbReference type="EMBL" id="MCS3709640.1"/>
    </source>
</evidence>
<dbReference type="InterPro" id="IPR001296">
    <property type="entry name" value="Glyco_trans_1"/>
</dbReference>
<comment type="caution">
    <text evidence="3">The sequence shown here is derived from an EMBL/GenBank/DDBJ whole genome shotgun (WGS) entry which is preliminary data.</text>
</comment>
<evidence type="ECO:0000313" key="4">
    <source>
        <dbReference type="Proteomes" id="UP001155057"/>
    </source>
</evidence>
<dbReference type="RefSeq" id="WP_208423682.1">
    <property type="nucleotide sequence ID" value="NZ_JANTZA010000010.1"/>
</dbReference>
<evidence type="ECO:0000259" key="1">
    <source>
        <dbReference type="Pfam" id="PF00534"/>
    </source>
</evidence>
<dbReference type="GO" id="GO:0016757">
    <property type="term" value="F:glycosyltransferase activity"/>
    <property type="evidence" value="ECO:0007669"/>
    <property type="project" value="InterPro"/>
</dbReference>
<dbReference type="PANTHER" id="PTHR12526:SF600">
    <property type="entry name" value="GLYCOSYL TRANSFERASE GROUP 1"/>
    <property type="match status" value="1"/>
</dbReference>
<dbReference type="Gene3D" id="3.40.50.2000">
    <property type="entry name" value="Glycogen Phosphorylase B"/>
    <property type="match status" value="2"/>
</dbReference>
<name>A0A9X2Q6Q2_9BACT</name>
<feature type="domain" description="Glycosyltransferase subfamily 4-like N-terminal" evidence="2">
    <location>
        <begin position="25"/>
        <end position="151"/>
    </location>
</feature>
<evidence type="ECO:0000259" key="2">
    <source>
        <dbReference type="Pfam" id="PF13579"/>
    </source>
</evidence>
<dbReference type="Pfam" id="PF13579">
    <property type="entry name" value="Glyco_trans_4_4"/>
    <property type="match status" value="1"/>
</dbReference>
<gene>
    <name evidence="3" type="ORF">GGP61_001243</name>
</gene>
<dbReference type="Proteomes" id="UP001155057">
    <property type="component" value="Unassembled WGS sequence"/>
</dbReference>
<sequence>MTAQPDRIVHVTTVHQPFDPRIFYKQLASLRDAGFDTHLIAPHDRTEQVQGISIHALPQSTARWRRIALHPTALRMAQALNADLYQVHDPELLPVAFLLREATGARIVYDMHENYRAKGPILGRALRTLERWAFRWVDHVLIAEESYRSIVEAGPVSSTYIPNYFRPIGDARLGAPAKAGHTPARLLYTGTLSASRGLRTMVKLAARIRRAGRPETIDLVGICRYEKQRAWAKARIQEEDLNSILSRVGWDTYVPPSTMPPYYRRADVGLALFEPHPNHRGSIPTKFYEYLHYGLPLICSDIPRWRRFVERHACGAVVPPGEPAAVLDVLDEWRAHPERYRERAERARAAASRYRWKPVGQRLATLYRQVLNEKVTGASVTG</sequence>
<dbReference type="PANTHER" id="PTHR12526">
    <property type="entry name" value="GLYCOSYLTRANSFERASE"/>
    <property type="match status" value="1"/>
</dbReference>
<dbReference type="Pfam" id="PF00534">
    <property type="entry name" value="Glycos_transf_1"/>
    <property type="match status" value="1"/>
</dbReference>
<accession>A0A9X2Q6Q2</accession>
<proteinExistence type="predicted"/>
<feature type="domain" description="Glycosyl transferase family 1" evidence="1">
    <location>
        <begin position="181"/>
        <end position="348"/>
    </location>
</feature>
<protein>
    <submittedName>
        <fullName evidence="3">Glycosyltransferase involved in cell wall biosynthesis</fullName>
    </submittedName>
</protein>
<dbReference type="SUPFAM" id="SSF53756">
    <property type="entry name" value="UDP-Glycosyltransferase/glycogen phosphorylase"/>
    <property type="match status" value="1"/>
</dbReference>
<organism evidence="3 4">
    <name type="scientific">Salinibacter ruber</name>
    <dbReference type="NCBI Taxonomy" id="146919"/>
    <lineage>
        <taxon>Bacteria</taxon>
        <taxon>Pseudomonadati</taxon>
        <taxon>Rhodothermota</taxon>
        <taxon>Rhodothermia</taxon>
        <taxon>Rhodothermales</taxon>
        <taxon>Salinibacteraceae</taxon>
        <taxon>Salinibacter</taxon>
    </lineage>
</organism>
<dbReference type="InterPro" id="IPR028098">
    <property type="entry name" value="Glyco_trans_4-like_N"/>
</dbReference>
<dbReference type="EMBL" id="JANUAE010000003">
    <property type="protein sequence ID" value="MCS3709640.1"/>
    <property type="molecule type" value="Genomic_DNA"/>
</dbReference>